<dbReference type="RefSeq" id="XP_067068100.1">
    <property type="nucleotide sequence ID" value="XM_067210893.1"/>
</dbReference>
<sequence>MPRNSKNIFVLDSNSNSLDISNTSTIDKSGVLGHSSNKTLPSISAICETCRRLSKRSYSEYNYCTADILELTQLIIMNSKTPHDTIKELLDINEVFDTMQRLYNCWHKNPIASTQVDYDLLALLSVFRACTWFSNQQHKIIEEYITDITDGYTNWEVLFPVQSLRIAVERALKGQVTGIVQGRYGTEIWFRECYIGSSQVSGMVVLTPCYIQIKDVIDGSMYTYNGCTYPMSPLDLEDILMSCPNLWVYSAAIGSSNLEKDENT</sequence>
<name>A0A1J4MPY1_9CRYT</name>
<dbReference type="GeneID" id="92364837"/>
<reference evidence="1 2" key="1">
    <citation type="submission" date="2016-10" db="EMBL/GenBank/DDBJ databases">
        <title>Reductive evolution of mitochondrial metabolism and differential evolution of invasion-related proteins in Cryptosporidium.</title>
        <authorList>
            <person name="Liu S."/>
            <person name="Roellig D.M."/>
            <person name="Guo Y."/>
            <person name="Li N."/>
            <person name="Frace M.A."/>
            <person name="Tang K."/>
            <person name="Zhang L."/>
            <person name="Feng Y."/>
            <person name="Xiao L."/>
        </authorList>
    </citation>
    <scope>NUCLEOTIDE SEQUENCE [LARGE SCALE GENOMIC DNA]</scope>
    <source>
        <strain evidence="1">30847</strain>
    </source>
</reference>
<gene>
    <name evidence="1" type="ORF">cand_006520</name>
</gene>
<dbReference type="AlphaFoldDB" id="A0A1J4MPY1"/>
<organism evidence="1 2">
    <name type="scientific">Cryptosporidium andersoni</name>
    <dbReference type="NCBI Taxonomy" id="117008"/>
    <lineage>
        <taxon>Eukaryota</taxon>
        <taxon>Sar</taxon>
        <taxon>Alveolata</taxon>
        <taxon>Apicomplexa</taxon>
        <taxon>Conoidasida</taxon>
        <taxon>Coccidia</taxon>
        <taxon>Eucoccidiorida</taxon>
        <taxon>Eimeriorina</taxon>
        <taxon>Cryptosporidiidae</taxon>
        <taxon>Cryptosporidium</taxon>
    </lineage>
</organism>
<proteinExistence type="predicted"/>
<evidence type="ECO:0000313" key="1">
    <source>
        <dbReference type="EMBL" id="OII76254.1"/>
    </source>
</evidence>
<dbReference type="Proteomes" id="UP000186804">
    <property type="component" value="Unassembled WGS sequence"/>
</dbReference>
<keyword evidence="2" id="KW-1185">Reference proteome</keyword>
<protein>
    <submittedName>
        <fullName evidence="1">Uncharacterized protein</fullName>
    </submittedName>
</protein>
<accession>A0A1J4MPY1</accession>
<comment type="caution">
    <text evidence="1">The sequence shown here is derived from an EMBL/GenBank/DDBJ whole genome shotgun (WGS) entry which is preliminary data.</text>
</comment>
<dbReference type="OrthoDB" id="337880at2759"/>
<evidence type="ECO:0000313" key="2">
    <source>
        <dbReference type="Proteomes" id="UP000186804"/>
    </source>
</evidence>
<dbReference type="VEuPathDB" id="CryptoDB:cand_006520"/>
<dbReference type="EMBL" id="LRBS01000067">
    <property type="protein sequence ID" value="OII76254.1"/>
    <property type="molecule type" value="Genomic_DNA"/>
</dbReference>